<dbReference type="Gene3D" id="2.130.10.10">
    <property type="entry name" value="YVTN repeat-like/Quinoprotein amine dehydrogenase"/>
    <property type="match status" value="1"/>
</dbReference>
<evidence type="ECO:0008006" key="6">
    <source>
        <dbReference type="Google" id="ProtNLM"/>
    </source>
</evidence>
<dbReference type="PANTHER" id="PTHR22652">
    <property type="entry name" value="NUCLEOPORIN NUP43"/>
    <property type="match status" value="1"/>
</dbReference>
<evidence type="ECO:0000256" key="4">
    <source>
        <dbReference type="ARBA" id="ARBA00023242"/>
    </source>
</evidence>
<keyword evidence="4" id="KW-0539">Nucleus</keyword>
<comment type="subcellular location">
    <subcellularLocation>
        <location evidence="1">Nucleus</location>
    </subcellularLocation>
</comment>
<evidence type="ECO:0000256" key="2">
    <source>
        <dbReference type="ARBA" id="ARBA00022574"/>
    </source>
</evidence>
<keyword evidence="3" id="KW-0677">Repeat</keyword>
<gene>
    <name evidence="5" type="primary">ORF91355</name>
</gene>
<keyword evidence="2" id="KW-0853">WD repeat</keyword>
<protein>
    <recommendedName>
        <fullName evidence="6">Nucleoporin Nup43</fullName>
    </recommendedName>
</protein>
<feature type="non-terminal residue" evidence="5">
    <location>
        <position position="1"/>
    </location>
</feature>
<sequence length="192" mass="21192">ERSIILVLHAAKMTDFSVKFVSKKVNKIRWRPKADVKSPPSTTFATGSWDDQQNSICLWQIQDRIAAPQDDGLETTLEHEPQKVFEVDHVGDVVDMQYISRDCLAVASSTGDVSLMKHRPNTESLSNVCSWEKLHRFSEDASAPCTCLATRGDDWIASGGEDGRIVIVVAGQKQPVQTIEGADSCTINALTF</sequence>
<name>A0A0B7A3H0_9EUPU</name>
<dbReference type="PANTHER" id="PTHR22652:SF0">
    <property type="entry name" value="NUCLEOPORIN NUP43"/>
    <property type="match status" value="1"/>
</dbReference>
<dbReference type="AlphaFoldDB" id="A0A0B7A3H0"/>
<dbReference type="EMBL" id="HACG01027640">
    <property type="protein sequence ID" value="CEK74505.1"/>
    <property type="molecule type" value="Transcribed_RNA"/>
</dbReference>
<dbReference type="SMART" id="SM00320">
    <property type="entry name" value="WD40"/>
    <property type="match status" value="3"/>
</dbReference>
<accession>A0A0B7A3H0</accession>
<dbReference type="InterPro" id="IPR001680">
    <property type="entry name" value="WD40_rpt"/>
</dbReference>
<dbReference type="InterPro" id="IPR036322">
    <property type="entry name" value="WD40_repeat_dom_sf"/>
</dbReference>
<reference evidence="5" key="1">
    <citation type="submission" date="2014-12" db="EMBL/GenBank/DDBJ databases">
        <title>Insight into the proteome of Arion vulgaris.</title>
        <authorList>
            <person name="Aradska J."/>
            <person name="Bulat T."/>
            <person name="Smidak R."/>
            <person name="Sarate P."/>
            <person name="Gangsoo J."/>
            <person name="Sialana F."/>
            <person name="Bilban M."/>
            <person name="Lubec G."/>
        </authorList>
    </citation>
    <scope>NUCLEOTIDE SEQUENCE</scope>
    <source>
        <tissue evidence="5">Skin</tissue>
    </source>
</reference>
<dbReference type="SUPFAM" id="SSF50978">
    <property type="entry name" value="WD40 repeat-like"/>
    <property type="match status" value="1"/>
</dbReference>
<organism evidence="5">
    <name type="scientific">Arion vulgaris</name>
    <dbReference type="NCBI Taxonomy" id="1028688"/>
    <lineage>
        <taxon>Eukaryota</taxon>
        <taxon>Metazoa</taxon>
        <taxon>Spiralia</taxon>
        <taxon>Lophotrochozoa</taxon>
        <taxon>Mollusca</taxon>
        <taxon>Gastropoda</taxon>
        <taxon>Heterobranchia</taxon>
        <taxon>Euthyneura</taxon>
        <taxon>Panpulmonata</taxon>
        <taxon>Eupulmonata</taxon>
        <taxon>Stylommatophora</taxon>
        <taxon>Helicina</taxon>
        <taxon>Arionoidea</taxon>
        <taxon>Arionidae</taxon>
        <taxon>Arion</taxon>
    </lineage>
</organism>
<proteinExistence type="predicted"/>
<evidence type="ECO:0000256" key="3">
    <source>
        <dbReference type="ARBA" id="ARBA00022737"/>
    </source>
</evidence>
<dbReference type="InterPro" id="IPR015943">
    <property type="entry name" value="WD40/YVTN_repeat-like_dom_sf"/>
</dbReference>
<dbReference type="GO" id="GO:0031080">
    <property type="term" value="C:nuclear pore outer ring"/>
    <property type="evidence" value="ECO:0007669"/>
    <property type="project" value="TreeGrafter"/>
</dbReference>
<evidence type="ECO:0000256" key="1">
    <source>
        <dbReference type="ARBA" id="ARBA00004123"/>
    </source>
</evidence>
<evidence type="ECO:0000313" key="5">
    <source>
        <dbReference type="EMBL" id="CEK74505.1"/>
    </source>
</evidence>